<dbReference type="EMBL" id="BKCJ011132532">
    <property type="protein sequence ID" value="GFC91571.1"/>
    <property type="molecule type" value="Genomic_DNA"/>
</dbReference>
<accession>A0A699S2A9</accession>
<feature type="non-terminal residue" evidence="1">
    <location>
        <position position="1"/>
    </location>
</feature>
<organism evidence="1">
    <name type="scientific">Tanacetum cinerariifolium</name>
    <name type="common">Dalmatian daisy</name>
    <name type="synonym">Chrysanthemum cinerariifolium</name>
    <dbReference type="NCBI Taxonomy" id="118510"/>
    <lineage>
        <taxon>Eukaryota</taxon>
        <taxon>Viridiplantae</taxon>
        <taxon>Streptophyta</taxon>
        <taxon>Embryophyta</taxon>
        <taxon>Tracheophyta</taxon>
        <taxon>Spermatophyta</taxon>
        <taxon>Magnoliopsida</taxon>
        <taxon>eudicotyledons</taxon>
        <taxon>Gunneridae</taxon>
        <taxon>Pentapetalae</taxon>
        <taxon>asterids</taxon>
        <taxon>campanulids</taxon>
        <taxon>Asterales</taxon>
        <taxon>Asteraceae</taxon>
        <taxon>Asteroideae</taxon>
        <taxon>Anthemideae</taxon>
        <taxon>Anthemidinae</taxon>
        <taxon>Tanacetum</taxon>
    </lineage>
</organism>
<dbReference type="AlphaFoldDB" id="A0A699S2A9"/>
<name>A0A699S2A9_TANCI</name>
<reference evidence="1" key="1">
    <citation type="journal article" date="2019" name="Sci. Rep.">
        <title>Draft genome of Tanacetum cinerariifolium, the natural source of mosquito coil.</title>
        <authorList>
            <person name="Yamashiro T."/>
            <person name="Shiraishi A."/>
            <person name="Satake H."/>
            <person name="Nakayama K."/>
        </authorList>
    </citation>
    <scope>NUCLEOTIDE SEQUENCE</scope>
</reference>
<proteinExistence type="predicted"/>
<sequence>GATDSSLRVREAADDSHKGCFVSWPRQPHKGVFASSFQPRRGAFGWGCRQQPPYRECLFGAAKAAAT</sequence>
<evidence type="ECO:0000313" key="1">
    <source>
        <dbReference type="EMBL" id="GFC91571.1"/>
    </source>
</evidence>
<protein>
    <submittedName>
        <fullName evidence="1">Uncharacterized protein</fullName>
    </submittedName>
</protein>
<comment type="caution">
    <text evidence="1">The sequence shown here is derived from an EMBL/GenBank/DDBJ whole genome shotgun (WGS) entry which is preliminary data.</text>
</comment>
<gene>
    <name evidence="1" type="ORF">Tci_863541</name>
</gene>